<evidence type="ECO:0000256" key="6">
    <source>
        <dbReference type="ARBA" id="ARBA00023163"/>
    </source>
</evidence>
<dbReference type="Proteomes" id="UP001059893">
    <property type="component" value="Unassembled WGS sequence"/>
</dbReference>
<proteinExistence type="predicted"/>
<reference evidence="11" key="1">
    <citation type="submission" date="2021-01" db="EMBL/GenBank/DDBJ databases">
        <title>Deciphering the adaptive evolutionary patterns associated with biogeogrpahic diversity in the finger millet blast pathogen Magnaporthe oryzae in Eastern Africa.</title>
        <authorList>
            <person name="Onyema G."/>
            <person name="Shittu T.A."/>
            <person name="Dodsworth S."/>
            <person name="Devilliers S."/>
            <person name="Muthumeenakshi S."/>
            <person name="Sreenivasaprasad S."/>
        </authorList>
    </citation>
    <scope>NUCLEOTIDE SEQUENCE</scope>
    <source>
        <strain evidence="11">D15/s37</strain>
    </source>
</reference>
<evidence type="ECO:0000256" key="1">
    <source>
        <dbReference type="ARBA" id="ARBA00004123"/>
    </source>
</evidence>
<dbReference type="InterPro" id="IPR001138">
    <property type="entry name" value="Zn2Cys6_DnaBD"/>
</dbReference>
<evidence type="ECO:0000259" key="10">
    <source>
        <dbReference type="PROSITE" id="PS50048"/>
    </source>
</evidence>
<evidence type="ECO:0000256" key="8">
    <source>
        <dbReference type="SAM" id="MobiDB-lite"/>
    </source>
</evidence>
<sequence length="1000" mass="110400">MEAAASTTTATGQNTPPSTGECSAAPSGRSSPSAAGGIIVANPSRNAPDDAAISTHDGSADEDDFGAHDDSGSDDAVKAEGSNETPDPSAPGATSAPVQKRRRVTRACDECRRKKIKCDGRQPCTHCSVYSYECTYDKPSNRRRNPAPQYIEALESRLQRAETLLRKFMPDVDLADPKLDPTVQQEFANRERARAKAAAASGAEKAKKEEPVVDGEATKKQEDQLLSMIESIGHLDLIDGNEWDFHGNSSGAVFLKRLKEQMGLLNSDTKAPFLPRKSRYTGMFSLDSPPSFASSPWDTSTGSDAGAAVPAMYELPPKDVAQNLCYFSLNCATCLLRIVHIPSFNDMVEKLYEKQPENLGPEDHRALGLLNAVMALGSMYTGSDDAGSQQVHYKAAIEKGLKYYTNARMLLQDITECRDLVSLQALLFMILFLQATSNLSGCYAFLGIALRAALRMGLHRHLPHVQLTPIEDESRRRVFYAIRCMDTYVSALLGFPILLQDTDIDQPLPTEVDDEYITKDAILKPPPGKTSFFEAMNAHVRLMKILAKIIKDIYPMRGMDESIMKKRTSGVNATYMISYSAIKAIELELQQWYEQLPINWRPSPEGPSEVIRVRSLLRFSYAHVQMMLYRPFLHYSSPRLSAGKHVDERYYACAAACISVSRNIIHIGMEIRKQAVLTGPYWFILYTEFFAILSLAFYALENPDKAGIPDILADAHAGRELISGLSRMSLAADRVTDALNALFDQLPERLTMNKDPKARPIPTKKRSAPGADSASLLTQEQMAIAAQLKADRSLNGRGRGKIRGTGRAASEAHLPHRISMDSPHQAHQAIGTRAGSQGPFVANYSEPMPLDLLNQSPDNFKQRHQQQTDAMMFPSGDPFAYPNSQPGVGYRNGGHTQDSMPFYMHQVYDDIEGQLLGQTIPPYLMQPGHQGVSGMAAGDLAQMYNASSLVAMQQQQQQRQQQLGPGLQPGHHRHQQDIDDIMLSNTNSFEMFSAPQYRAI</sequence>
<dbReference type="SUPFAM" id="SSF57701">
    <property type="entry name" value="Zn2/Cys6 DNA-binding domain"/>
    <property type="match status" value="1"/>
</dbReference>
<feature type="region of interest" description="Disordered" evidence="8">
    <location>
        <begin position="753"/>
        <end position="773"/>
    </location>
</feature>
<gene>
    <name evidence="11" type="ORF">MCOR33_009011</name>
</gene>
<dbReference type="EMBL" id="JABSND010000234">
    <property type="protein sequence ID" value="KAI6293596.1"/>
    <property type="molecule type" value="Genomic_DNA"/>
</dbReference>
<feature type="region of interest" description="Disordered" evidence="8">
    <location>
        <begin position="951"/>
        <end position="974"/>
    </location>
</feature>
<feature type="transmembrane region" description="Helical" evidence="9">
    <location>
        <begin position="425"/>
        <end position="450"/>
    </location>
</feature>
<dbReference type="SMART" id="SM00906">
    <property type="entry name" value="Fungal_trans"/>
    <property type="match status" value="1"/>
</dbReference>
<accession>A0ABQ8N9S2</accession>
<feature type="compositionally biased region" description="Low complexity" evidence="8">
    <location>
        <begin position="23"/>
        <end position="37"/>
    </location>
</feature>
<dbReference type="Pfam" id="PF04082">
    <property type="entry name" value="Fungal_trans"/>
    <property type="match status" value="1"/>
</dbReference>
<keyword evidence="9" id="KW-1133">Transmembrane helix</keyword>
<keyword evidence="2" id="KW-0479">Metal-binding</keyword>
<evidence type="ECO:0000256" key="9">
    <source>
        <dbReference type="SAM" id="Phobius"/>
    </source>
</evidence>
<evidence type="ECO:0000313" key="11">
    <source>
        <dbReference type="EMBL" id="KAI6293596.1"/>
    </source>
</evidence>
<organism evidence="11 12">
    <name type="scientific">Pyricularia grisea</name>
    <name type="common">Crabgrass-specific blast fungus</name>
    <name type="synonym">Magnaporthe grisea</name>
    <dbReference type="NCBI Taxonomy" id="148305"/>
    <lineage>
        <taxon>Eukaryota</taxon>
        <taxon>Fungi</taxon>
        <taxon>Dikarya</taxon>
        <taxon>Ascomycota</taxon>
        <taxon>Pezizomycotina</taxon>
        <taxon>Sordariomycetes</taxon>
        <taxon>Sordariomycetidae</taxon>
        <taxon>Magnaporthales</taxon>
        <taxon>Pyriculariaceae</taxon>
        <taxon>Pyricularia</taxon>
    </lineage>
</organism>
<feature type="compositionally biased region" description="Basic and acidic residues" evidence="8">
    <location>
        <begin position="65"/>
        <end position="78"/>
    </location>
</feature>
<dbReference type="InterPro" id="IPR007219">
    <property type="entry name" value="XnlR_reg_dom"/>
</dbReference>
<keyword evidence="9" id="KW-0472">Membrane</keyword>
<feature type="region of interest" description="Disordered" evidence="8">
    <location>
        <begin position="196"/>
        <end position="218"/>
    </location>
</feature>
<keyword evidence="4" id="KW-0805">Transcription regulation</keyword>
<evidence type="ECO:0000256" key="4">
    <source>
        <dbReference type="ARBA" id="ARBA00023015"/>
    </source>
</evidence>
<dbReference type="PANTHER" id="PTHR47540:SF1">
    <property type="entry name" value="ACTIVATOR OF STRESS GENES 1-RELATED"/>
    <property type="match status" value="1"/>
</dbReference>
<protein>
    <recommendedName>
        <fullName evidence="10">Zn(2)-C6 fungal-type domain-containing protein</fullName>
    </recommendedName>
</protein>
<dbReference type="PANTHER" id="PTHR47540">
    <property type="entry name" value="THIAMINE REPRESSIBLE GENES REGULATORY PROTEIN THI5"/>
    <property type="match status" value="1"/>
</dbReference>
<dbReference type="PROSITE" id="PS50048">
    <property type="entry name" value="ZN2_CY6_FUNGAL_2"/>
    <property type="match status" value="1"/>
</dbReference>
<feature type="compositionally biased region" description="Basic and acidic residues" evidence="8">
    <location>
        <begin position="204"/>
        <end position="218"/>
    </location>
</feature>
<dbReference type="SMART" id="SM00066">
    <property type="entry name" value="GAL4"/>
    <property type="match status" value="1"/>
</dbReference>
<dbReference type="Gene3D" id="4.10.240.10">
    <property type="entry name" value="Zn(2)-C6 fungal-type DNA-binding domain"/>
    <property type="match status" value="1"/>
</dbReference>
<dbReference type="PROSITE" id="PS00463">
    <property type="entry name" value="ZN2_CY6_FUNGAL_1"/>
    <property type="match status" value="1"/>
</dbReference>
<dbReference type="InterPro" id="IPR036864">
    <property type="entry name" value="Zn2-C6_fun-type_DNA-bd_sf"/>
</dbReference>
<keyword evidence="9" id="KW-0812">Transmembrane</keyword>
<feature type="region of interest" description="Disordered" evidence="8">
    <location>
        <begin position="1"/>
        <end position="106"/>
    </location>
</feature>
<evidence type="ECO:0000256" key="2">
    <source>
        <dbReference type="ARBA" id="ARBA00022723"/>
    </source>
</evidence>
<feature type="domain" description="Zn(2)-C6 fungal-type" evidence="10">
    <location>
        <begin position="107"/>
        <end position="136"/>
    </location>
</feature>
<keyword evidence="5" id="KW-0238">DNA-binding</keyword>
<keyword evidence="7" id="KW-0539">Nucleus</keyword>
<evidence type="ECO:0000256" key="5">
    <source>
        <dbReference type="ARBA" id="ARBA00023125"/>
    </source>
</evidence>
<keyword evidence="12" id="KW-1185">Reference proteome</keyword>
<dbReference type="CDD" id="cd12148">
    <property type="entry name" value="fungal_TF_MHR"/>
    <property type="match status" value="1"/>
</dbReference>
<evidence type="ECO:0000256" key="3">
    <source>
        <dbReference type="ARBA" id="ARBA00022833"/>
    </source>
</evidence>
<comment type="caution">
    <text evidence="11">The sequence shown here is derived from an EMBL/GenBank/DDBJ whole genome shotgun (WGS) entry which is preliminary data.</text>
</comment>
<keyword evidence="6" id="KW-0804">Transcription</keyword>
<evidence type="ECO:0000256" key="7">
    <source>
        <dbReference type="ARBA" id="ARBA00023242"/>
    </source>
</evidence>
<dbReference type="InterPro" id="IPR051711">
    <property type="entry name" value="Stress_Response_Reg"/>
</dbReference>
<keyword evidence="3" id="KW-0862">Zinc</keyword>
<dbReference type="CDD" id="cd00067">
    <property type="entry name" value="GAL4"/>
    <property type="match status" value="1"/>
</dbReference>
<feature type="compositionally biased region" description="Low complexity" evidence="8">
    <location>
        <begin position="953"/>
        <end position="969"/>
    </location>
</feature>
<comment type="subcellular location">
    <subcellularLocation>
        <location evidence="1">Nucleus</location>
    </subcellularLocation>
</comment>
<evidence type="ECO:0000313" key="12">
    <source>
        <dbReference type="Proteomes" id="UP001059893"/>
    </source>
</evidence>
<feature type="transmembrane region" description="Helical" evidence="9">
    <location>
        <begin position="681"/>
        <end position="700"/>
    </location>
</feature>
<dbReference type="Pfam" id="PF00172">
    <property type="entry name" value="Zn_clus"/>
    <property type="match status" value="1"/>
</dbReference>
<name>A0ABQ8N9S2_PYRGI</name>
<feature type="compositionally biased region" description="Polar residues" evidence="8">
    <location>
        <begin position="1"/>
        <end position="21"/>
    </location>
</feature>